<dbReference type="RefSeq" id="WP_187724006.1">
    <property type="nucleotide sequence ID" value="NZ_CP060783.1"/>
</dbReference>
<dbReference type="Pfam" id="PF13619">
    <property type="entry name" value="KTSC"/>
    <property type="match status" value="1"/>
</dbReference>
<keyword evidence="3" id="KW-1185">Reference proteome</keyword>
<organism evidence="2 3">
    <name type="scientific">Diaphorobacter aerolatus</name>
    <dbReference type="NCBI Taxonomy" id="1288495"/>
    <lineage>
        <taxon>Bacteria</taxon>
        <taxon>Pseudomonadati</taxon>
        <taxon>Pseudomonadota</taxon>
        <taxon>Betaproteobacteria</taxon>
        <taxon>Burkholderiales</taxon>
        <taxon>Comamonadaceae</taxon>
        <taxon>Diaphorobacter</taxon>
    </lineage>
</organism>
<sequence length="69" mass="8154">MYRIKVESSAIKEIGYHPEKEILEVLFANDTAYQYVKVGFEDYMNLIRAESIGKHFADMKESFQYARIQ</sequence>
<name>A0A7H0GJE2_9BURK</name>
<protein>
    <submittedName>
        <fullName evidence="2">KTSC domain-containing protein</fullName>
    </submittedName>
</protein>
<gene>
    <name evidence="2" type="ORF">H9K75_21035</name>
</gene>
<evidence type="ECO:0000313" key="2">
    <source>
        <dbReference type="EMBL" id="QNP48408.1"/>
    </source>
</evidence>
<feature type="domain" description="KTSC" evidence="1">
    <location>
        <begin position="7"/>
        <end position="58"/>
    </location>
</feature>
<dbReference type="KEGG" id="daer:H9K75_21035"/>
<evidence type="ECO:0000313" key="3">
    <source>
        <dbReference type="Proteomes" id="UP000516028"/>
    </source>
</evidence>
<proteinExistence type="predicted"/>
<evidence type="ECO:0000259" key="1">
    <source>
        <dbReference type="Pfam" id="PF13619"/>
    </source>
</evidence>
<accession>A0A7H0GJE2</accession>
<dbReference type="InterPro" id="IPR025309">
    <property type="entry name" value="KTSC_dom"/>
</dbReference>
<dbReference type="Proteomes" id="UP000516028">
    <property type="component" value="Chromosome"/>
</dbReference>
<reference evidence="2 3" key="1">
    <citation type="submission" date="2020-08" db="EMBL/GenBank/DDBJ databases">
        <title>Genome sequence of Diaphorobacter aerolatus KACC 16536T.</title>
        <authorList>
            <person name="Hyun D.-W."/>
            <person name="Bae J.-W."/>
        </authorList>
    </citation>
    <scope>NUCLEOTIDE SEQUENCE [LARGE SCALE GENOMIC DNA]</scope>
    <source>
        <strain evidence="2 3">KACC 16536</strain>
    </source>
</reference>
<dbReference type="EMBL" id="CP060783">
    <property type="protein sequence ID" value="QNP48408.1"/>
    <property type="molecule type" value="Genomic_DNA"/>
</dbReference>
<dbReference type="AlphaFoldDB" id="A0A7H0GJE2"/>